<dbReference type="PANTHER" id="PTHR35568:SF1">
    <property type="entry name" value="TRANSCRIPTIONAL REGULATOR DAUR"/>
    <property type="match status" value="1"/>
</dbReference>
<evidence type="ECO:0000313" key="4">
    <source>
        <dbReference type="Proteomes" id="UP001440599"/>
    </source>
</evidence>
<dbReference type="InterPro" id="IPR039445">
    <property type="entry name" value="DauR-like_HTH"/>
</dbReference>
<keyword evidence="4" id="KW-1185">Reference proteome</keyword>
<feature type="domain" description="YheO-like" evidence="1">
    <location>
        <begin position="6"/>
        <end position="117"/>
    </location>
</feature>
<name>A0ABV1ERK2_9FIRM</name>
<dbReference type="Pfam" id="PF13309">
    <property type="entry name" value="HTH_22"/>
    <property type="match status" value="1"/>
</dbReference>
<dbReference type="PANTHER" id="PTHR35568">
    <property type="entry name" value="TRANSCRIPTIONAL REGULATOR DAUR"/>
    <property type="match status" value="1"/>
</dbReference>
<dbReference type="InterPro" id="IPR039446">
    <property type="entry name" value="DauR-like"/>
</dbReference>
<evidence type="ECO:0000313" key="3">
    <source>
        <dbReference type="EMBL" id="MEQ2456522.1"/>
    </source>
</evidence>
<dbReference type="Proteomes" id="UP001440599">
    <property type="component" value="Unassembled WGS sequence"/>
</dbReference>
<sequence>MVNPLLRHYVKLTEFLGQALGPDYEVALHDLTDKNRSIVAIANNHVSGRNVGAPLTNVALKILMDKSYENQDYVLHYRGISMNGRKLRSSTLFIKHNHRLVGMLCINFDDSRYQAVSEQIARLCHPDSFVELNFQMDEQRVENPQAGALESFHNSIDAVASDAVNRELARLGVTPERLTPEERIQIITALEQGGIFLLKGAVKDVSAALGCSQASVYRYLSQIRREGPDGLQTEQEDEEAAQ</sequence>
<reference evidence="3 4" key="1">
    <citation type="submission" date="2024-03" db="EMBL/GenBank/DDBJ databases">
        <title>Human intestinal bacterial collection.</title>
        <authorList>
            <person name="Pauvert C."/>
            <person name="Hitch T.C.A."/>
            <person name="Clavel T."/>
        </authorList>
    </citation>
    <scope>NUCLEOTIDE SEQUENCE [LARGE SCALE GENOMIC DNA]</scope>
    <source>
        <strain evidence="3 4">CLA-AP-H34</strain>
    </source>
</reference>
<dbReference type="InterPro" id="IPR013559">
    <property type="entry name" value="YheO"/>
</dbReference>
<evidence type="ECO:0000259" key="1">
    <source>
        <dbReference type="Pfam" id="PF08348"/>
    </source>
</evidence>
<protein>
    <submittedName>
        <fullName evidence="3">PAS domain-containing protein</fullName>
    </submittedName>
</protein>
<dbReference type="RefSeq" id="WP_349140181.1">
    <property type="nucleotide sequence ID" value="NZ_JBBMFT010000004.1"/>
</dbReference>
<proteinExistence type="predicted"/>
<evidence type="ECO:0000259" key="2">
    <source>
        <dbReference type="Pfam" id="PF13309"/>
    </source>
</evidence>
<organism evidence="3 4">
    <name type="scientific">Flavonifractor hominis</name>
    <dbReference type="NCBI Taxonomy" id="3133178"/>
    <lineage>
        <taxon>Bacteria</taxon>
        <taxon>Bacillati</taxon>
        <taxon>Bacillota</taxon>
        <taxon>Clostridia</taxon>
        <taxon>Eubacteriales</taxon>
        <taxon>Oscillospiraceae</taxon>
        <taxon>Flavonifractor</taxon>
    </lineage>
</organism>
<dbReference type="EMBL" id="JBBMFT010000004">
    <property type="protein sequence ID" value="MEQ2456522.1"/>
    <property type="molecule type" value="Genomic_DNA"/>
</dbReference>
<gene>
    <name evidence="3" type="ORF">WMO45_08310</name>
</gene>
<feature type="domain" description="Transcriptional regulator DauR-like HTH" evidence="2">
    <location>
        <begin position="163"/>
        <end position="220"/>
    </location>
</feature>
<dbReference type="Pfam" id="PF08348">
    <property type="entry name" value="PAS_6"/>
    <property type="match status" value="1"/>
</dbReference>
<accession>A0ABV1ERK2</accession>
<comment type="caution">
    <text evidence="3">The sequence shown here is derived from an EMBL/GenBank/DDBJ whole genome shotgun (WGS) entry which is preliminary data.</text>
</comment>